<accession>A0A8X6VP99</accession>
<dbReference type="Proteomes" id="UP000887159">
    <property type="component" value="Unassembled WGS sequence"/>
</dbReference>
<reference evidence="1" key="1">
    <citation type="submission" date="2020-08" db="EMBL/GenBank/DDBJ databases">
        <title>Multicomponent nature underlies the extraordinary mechanical properties of spider dragline silk.</title>
        <authorList>
            <person name="Kono N."/>
            <person name="Nakamura H."/>
            <person name="Mori M."/>
            <person name="Yoshida Y."/>
            <person name="Ohtoshi R."/>
            <person name="Malay A.D."/>
            <person name="Moran D.A.P."/>
            <person name="Tomita M."/>
            <person name="Numata K."/>
            <person name="Arakawa K."/>
        </authorList>
    </citation>
    <scope>NUCLEOTIDE SEQUENCE</scope>
</reference>
<keyword evidence="2" id="KW-1185">Reference proteome</keyword>
<gene>
    <name evidence="1" type="ORF">TNCV_3993331</name>
</gene>
<evidence type="ECO:0000313" key="2">
    <source>
        <dbReference type="Proteomes" id="UP000887159"/>
    </source>
</evidence>
<dbReference type="AlphaFoldDB" id="A0A8X6VP99"/>
<comment type="caution">
    <text evidence="1">The sequence shown here is derived from an EMBL/GenBank/DDBJ whole genome shotgun (WGS) entry which is preliminary data.</text>
</comment>
<organism evidence="1 2">
    <name type="scientific">Trichonephila clavipes</name>
    <name type="common">Golden silk orbweaver</name>
    <name type="synonym">Nephila clavipes</name>
    <dbReference type="NCBI Taxonomy" id="2585209"/>
    <lineage>
        <taxon>Eukaryota</taxon>
        <taxon>Metazoa</taxon>
        <taxon>Ecdysozoa</taxon>
        <taxon>Arthropoda</taxon>
        <taxon>Chelicerata</taxon>
        <taxon>Arachnida</taxon>
        <taxon>Araneae</taxon>
        <taxon>Araneomorphae</taxon>
        <taxon>Entelegynae</taxon>
        <taxon>Araneoidea</taxon>
        <taxon>Nephilidae</taxon>
        <taxon>Trichonephila</taxon>
    </lineage>
</organism>
<dbReference type="EMBL" id="BMAU01021357">
    <property type="protein sequence ID" value="GFY21289.1"/>
    <property type="molecule type" value="Genomic_DNA"/>
</dbReference>
<evidence type="ECO:0000313" key="1">
    <source>
        <dbReference type="EMBL" id="GFY21289.1"/>
    </source>
</evidence>
<proteinExistence type="predicted"/>
<name>A0A8X6VP99_TRICX</name>
<sequence length="157" mass="17777">MQGIPDTAHQNMWLMHDVAPVHFSNTASILHIPGGGLDGVDLLLDFYAPQTSIPWISSGAGGYRVRISWHLLQLTSPARVFFNAPNIPLSVGVDYVMINVGATWNNFCNKHVLHFCLRYIVRIVSMFYAQQMYFLPLLSTLHHTRIFPLSPPQYIIK</sequence>
<protein>
    <submittedName>
        <fullName evidence="1">Uncharacterized protein</fullName>
    </submittedName>
</protein>